<feature type="compositionally biased region" description="Basic and acidic residues" evidence="9">
    <location>
        <begin position="134"/>
        <end position="144"/>
    </location>
</feature>
<dbReference type="InterPro" id="IPR038765">
    <property type="entry name" value="Papain-like_cys_pep_sf"/>
</dbReference>
<feature type="compositionally biased region" description="Basic and acidic residues" evidence="9">
    <location>
        <begin position="158"/>
        <end position="172"/>
    </location>
</feature>
<evidence type="ECO:0000256" key="5">
    <source>
        <dbReference type="ARBA" id="ARBA00022786"/>
    </source>
</evidence>
<dbReference type="PROSITE" id="PS52048">
    <property type="entry name" value="UCH_DOMAIN"/>
    <property type="match status" value="1"/>
</dbReference>
<feature type="region of interest" description="Disordered" evidence="9">
    <location>
        <begin position="681"/>
        <end position="705"/>
    </location>
</feature>
<evidence type="ECO:0000256" key="9">
    <source>
        <dbReference type="SAM" id="MobiDB-lite"/>
    </source>
</evidence>
<keyword evidence="4 8" id="KW-0645">Protease</keyword>
<dbReference type="EC" id="3.4.19.12" evidence="3 8"/>
<dbReference type="Pfam" id="PF01088">
    <property type="entry name" value="Peptidase_C12"/>
    <property type="match status" value="1"/>
</dbReference>
<dbReference type="GO" id="GO:0006511">
    <property type="term" value="P:ubiquitin-dependent protein catabolic process"/>
    <property type="evidence" value="ECO:0007669"/>
    <property type="project" value="UniProtKB-UniRule"/>
</dbReference>
<dbReference type="GO" id="GO:0005737">
    <property type="term" value="C:cytoplasm"/>
    <property type="evidence" value="ECO:0007669"/>
    <property type="project" value="TreeGrafter"/>
</dbReference>
<dbReference type="GO" id="GO:0016579">
    <property type="term" value="P:protein deubiquitination"/>
    <property type="evidence" value="ECO:0007669"/>
    <property type="project" value="TreeGrafter"/>
</dbReference>
<evidence type="ECO:0000256" key="8">
    <source>
        <dbReference type="PROSITE-ProRule" id="PRU01393"/>
    </source>
</evidence>
<evidence type="ECO:0000256" key="4">
    <source>
        <dbReference type="ARBA" id="ARBA00022670"/>
    </source>
</evidence>
<feature type="compositionally biased region" description="Basic and acidic residues" evidence="9">
    <location>
        <begin position="301"/>
        <end position="311"/>
    </location>
</feature>
<feature type="compositionally biased region" description="Basic and acidic residues" evidence="9">
    <location>
        <begin position="382"/>
        <end position="396"/>
    </location>
</feature>
<feature type="domain" description="UCH catalytic" evidence="10">
    <location>
        <begin position="533"/>
        <end position="770"/>
    </location>
</feature>
<feature type="compositionally biased region" description="Low complexity" evidence="9">
    <location>
        <begin position="176"/>
        <end position="197"/>
    </location>
</feature>
<feature type="compositionally biased region" description="Polar residues" evidence="9">
    <location>
        <begin position="87"/>
        <end position="105"/>
    </location>
</feature>
<dbReference type="EMBL" id="MU864950">
    <property type="protein sequence ID" value="KAK4464259.1"/>
    <property type="molecule type" value="Genomic_DNA"/>
</dbReference>
<evidence type="ECO:0000259" key="10">
    <source>
        <dbReference type="PROSITE" id="PS52048"/>
    </source>
</evidence>
<dbReference type="FunFam" id="3.40.532.10:FF:000010">
    <property type="entry name" value="Ubiquitin carboxyl-terminal hydrolase"/>
    <property type="match status" value="1"/>
</dbReference>
<comment type="similarity">
    <text evidence="2 8">Belongs to the peptidase C12 family.</text>
</comment>
<evidence type="ECO:0000256" key="2">
    <source>
        <dbReference type="ARBA" id="ARBA00009326"/>
    </source>
</evidence>
<organism evidence="11 12">
    <name type="scientific">Cladorrhinum samala</name>
    <dbReference type="NCBI Taxonomy" id="585594"/>
    <lineage>
        <taxon>Eukaryota</taxon>
        <taxon>Fungi</taxon>
        <taxon>Dikarya</taxon>
        <taxon>Ascomycota</taxon>
        <taxon>Pezizomycotina</taxon>
        <taxon>Sordariomycetes</taxon>
        <taxon>Sordariomycetidae</taxon>
        <taxon>Sordariales</taxon>
        <taxon>Podosporaceae</taxon>
        <taxon>Cladorrhinum</taxon>
    </lineage>
</organism>
<reference evidence="11" key="1">
    <citation type="journal article" date="2023" name="Mol. Phylogenet. Evol.">
        <title>Genome-scale phylogeny and comparative genomics of the fungal order Sordariales.</title>
        <authorList>
            <person name="Hensen N."/>
            <person name="Bonometti L."/>
            <person name="Westerberg I."/>
            <person name="Brannstrom I.O."/>
            <person name="Guillou S."/>
            <person name="Cros-Aarteil S."/>
            <person name="Calhoun S."/>
            <person name="Haridas S."/>
            <person name="Kuo A."/>
            <person name="Mondo S."/>
            <person name="Pangilinan J."/>
            <person name="Riley R."/>
            <person name="LaButti K."/>
            <person name="Andreopoulos B."/>
            <person name="Lipzen A."/>
            <person name="Chen C."/>
            <person name="Yan M."/>
            <person name="Daum C."/>
            <person name="Ng V."/>
            <person name="Clum A."/>
            <person name="Steindorff A."/>
            <person name="Ohm R.A."/>
            <person name="Martin F."/>
            <person name="Silar P."/>
            <person name="Natvig D.O."/>
            <person name="Lalanne C."/>
            <person name="Gautier V."/>
            <person name="Ament-Velasquez S.L."/>
            <person name="Kruys A."/>
            <person name="Hutchinson M.I."/>
            <person name="Powell A.J."/>
            <person name="Barry K."/>
            <person name="Miller A.N."/>
            <person name="Grigoriev I.V."/>
            <person name="Debuchy R."/>
            <person name="Gladieux P."/>
            <person name="Hiltunen Thoren M."/>
            <person name="Johannesson H."/>
        </authorList>
    </citation>
    <scope>NUCLEOTIDE SEQUENCE</scope>
    <source>
        <strain evidence="11">PSN324</strain>
    </source>
</reference>
<evidence type="ECO:0000256" key="3">
    <source>
        <dbReference type="ARBA" id="ARBA00012759"/>
    </source>
</evidence>
<dbReference type="PANTHER" id="PTHR10589:SF16">
    <property type="entry name" value="UBIQUITIN CARBOXYL-TERMINAL HYDROLASE ISOZYME L5"/>
    <property type="match status" value="1"/>
</dbReference>
<dbReference type="SUPFAM" id="SSF54001">
    <property type="entry name" value="Cysteine proteinases"/>
    <property type="match status" value="1"/>
</dbReference>
<feature type="site" description="Important for enzyme activity" evidence="8">
    <location>
        <position position="723"/>
    </location>
</feature>
<gene>
    <name evidence="11" type="ORF">QBC42DRAFT_50851</name>
</gene>
<feature type="compositionally biased region" description="Basic and acidic residues" evidence="9">
    <location>
        <begin position="204"/>
        <end position="218"/>
    </location>
</feature>
<evidence type="ECO:0000256" key="7">
    <source>
        <dbReference type="ARBA" id="ARBA00022807"/>
    </source>
</evidence>
<feature type="compositionally biased region" description="Polar residues" evidence="9">
    <location>
        <begin position="252"/>
        <end position="265"/>
    </location>
</feature>
<feature type="compositionally biased region" description="Polar residues" evidence="9">
    <location>
        <begin position="223"/>
        <end position="234"/>
    </location>
</feature>
<feature type="compositionally biased region" description="Basic and acidic residues" evidence="9">
    <location>
        <begin position="440"/>
        <end position="451"/>
    </location>
</feature>
<comment type="caution">
    <text evidence="11">The sequence shown here is derived from an EMBL/GenBank/DDBJ whole genome shotgun (WGS) entry which is preliminary data.</text>
</comment>
<feature type="site" description="Transition state stabilizer" evidence="8">
    <location>
        <position position="605"/>
    </location>
</feature>
<comment type="catalytic activity">
    <reaction evidence="1 8">
        <text>Thiol-dependent hydrolysis of ester, thioester, amide, peptide and isopeptide bonds formed by the C-terminal Gly of ubiquitin (a 76-residue protein attached to proteins as an intracellular targeting signal).</text>
        <dbReference type="EC" id="3.4.19.12"/>
    </reaction>
</comment>
<feature type="compositionally biased region" description="Polar residues" evidence="9">
    <location>
        <begin position="347"/>
        <end position="365"/>
    </location>
</feature>
<dbReference type="InterPro" id="IPR001578">
    <property type="entry name" value="Peptidase_C12_UCH"/>
</dbReference>
<keyword evidence="12" id="KW-1185">Reference proteome</keyword>
<evidence type="ECO:0000313" key="12">
    <source>
        <dbReference type="Proteomes" id="UP001321749"/>
    </source>
</evidence>
<protein>
    <recommendedName>
        <fullName evidence="3 8">ubiquitinyl hydrolase 1</fullName>
        <ecNumber evidence="3 8">3.4.19.12</ecNumber>
    </recommendedName>
</protein>
<dbReference type="GO" id="GO:0004843">
    <property type="term" value="F:cysteine-type deubiquitinase activity"/>
    <property type="evidence" value="ECO:0007669"/>
    <property type="project" value="UniProtKB-UniRule"/>
</dbReference>
<dbReference type="Proteomes" id="UP001321749">
    <property type="component" value="Unassembled WGS sequence"/>
</dbReference>
<feature type="active site" description="Nucleophile" evidence="8">
    <location>
        <position position="611"/>
    </location>
</feature>
<feature type="compositionally biased region" description="Polar residues" evidence="9">
    <location>
        <begin position="485"/>
        <end position="495"/>
    </location>
</feature>
<feature type="compositionally biased region" description="Basic residues" evidence="9">
    <location>
        <begin position="686"/>
        <end position="698"/>
    </location>
</feature>
<accession>A0AAV9HX37</accession>
<evidence type="ECO:0000256" key="6">
    <source>
        <dbReference type="ARBA" id="ARBA00022801"/>
    </source>
</evidence>
<feature type="compositionally biased region" description="Basic residues" evidence="9">
    <location>
        <begin position="8"/>
        <end position="21"/>
    </location>
</feature>
<proteinExistence type="inferred from homology"/>
<keyword evidence="5 8" id="KW-0833">Ubl conjugation pathway</keyword>
<dbReference type="PANTHER" id="PTHR10589">
    <property type="entry name" value="UBIQUITIN CARBOXYL-TERMINAL HYDROLASE"/>
    <property type="match status" value="1"/>
</dbReference>
<feature type="region of interest" description="Disordered" evidence="9">
    <location>
        <begin position="1"/>
        <end position="514"/>
    </location>
</feature>
<name>A0AAV9HX37_9PEZI</name>
<evidence type="ECO:0000313" key="11">
    <source>
        <dbReference type="EMBL" id="KAK4464259.1"/>
    </source>
</evidence>
<feature type="compositionally biased region" description="Acidic residues" evidence="9">
    <location>
        <begin position="498"/>
        <end position="509"/>
    </location>
</feature>
<keyword evidence="6 8" id="KW-0378">Hydrolase</keyword>
<dbReference type="AlphaFoldDB" id="A0AAV9HX37"/>
<dbReference type="InterPro" id="IPR036959">
    <property type="entry name" value="Peptidase_C12_UCH_sf"/>
</dbReference>
<feature type="active site" description="Proton donor" evidence="8">
    <location>
        <position position="708"/>
    </location>
</feature>
<feature type="compositionally biased region" description="Basic and acidic residues" evidence="9">
    <location>
        <begin position="327"/>
        <end position="341"/>
    </location>
</feature>
<dbReference type="Gene3D" id="3.40.532.10">
    <property type="entry name" value="Peptidase C12, ubiquitin carboxyl-terminal hydrolase"/>
    <property type="match status" value="1"/>
</dbReference>
<keyword evidence="7 8" id="KW-0788">Thiol protease</keyword>
<reference evidence="11" key="2">
    <citation type="submission" date="2023-06" db="EMBL/GenBank/DDBJ databases">
        <authorList>
            <consortium name="Lawrence Berkeley National Laboratory"/>
            <person name="Mondo S.J."/>
            <person name="Hensen N."/>
            <person name="Bonometti L."/>
            <person name="Westerberg I."/>
            <person name="Brannstrom I.O."/>
            <person name="Guillou S."/>
            <person name="Cros-Aarteil S."/>
            <person name="Calhoun S."/>
            <person name="Haridas S."/>
            <person name="Kuo A."/>
            <person name="Pangilinan J."/>
            <person name="Riley R."/>
            <person name="Labutti K."/>
            <person name="Andreopoulos B."/>
            <person name="Lipzen A."/>
            <person name="Chen C."/>
            <person name="Yanf M."/>
            <person name="Daum C."/>
            <person name="Ng V."/>
            <person name="Clum A."/>
            <person name="Steindorff A."/>
            <person name="Ohm R."/>
            <person name="Martin F."/>
            <person name="Silar P."/>
            <person name="Natvig D."/>
            <person name="Lalanne C."/>
            <person name="Gautier V."/>
            <person name="Ament-Velasquez S.L."/>
            <person name="Kruys A."/>
            <person name="Hutchinson M.I."/>
            <person name="Powell A.J."/>
            <person name="Barry K."/>
            <person name="Miller A.N."/>
            <person name="Grigoriev I.V."/>
            <person name="Debuchy R."/>
            <person name="Gladieux P."/>
            <person name="Thoren M.H."/>
            <person name="Johannesson H."/>
        </authorList>
    </citation>
    <scope>NUCLEOTIDE SEQUENCE</scope>
    <source>
        <strain evidence="11">PSN324</strain>
    </source>
</reference>
<sequence>MEPGNAHFVRRSTRVMKKPQIFRRDPAPDSNTTAKPDSVGDQEEKEEASSRSGKAAKTPSRPGRGSGKPKIDKGDDGGDDDLPQGPTSTKSATSRNNRPDQQQKAVENDEKARVSKSAPSSIDRGDQKQASARKVKDEDEEHRASGVQMAANFAEESENSREPETTPVDRRRSGQQRRATQKAASSQASQSAASNTAHGSQKRKSLEDADNRLEQNEKKRTKSASTPSSASRGGQKQDAAQEVEEIGPSGWTPGNKSPSNNTTGGQKRKASLANETSGEFGDAKRPKSAPSSADGGSPKQNTREEGEEPKTSGRTAVDTRPSINIRQRQEPQARQEIEAPKSADQLRVNTTTSDDICGSQVQNVPQEVVGISSDRQTSTRAEFSDKPHAEQKKPAAQEDEEYQADSNSSGSPSDKAKQVGKANESDSQQAVHGNEEPECNSEKSTEQEPVRRSGRVRKKPAAFQGGVDTPTEKSTKSRSASSASHQNLKFKSTSNSKEEEEEEGEEEAFDLPGNLLEASLAPWEEGELAECRGWTDFESDPAFMREIMSALGVERVNVQELLSVDEESFASLPQPVYGIVFLFEYSEVEYKKKNRPDDLPWFANQTTENACATIALMNILMNTEQLSLGPRLEEIKKETKDLSPPLRGHRITSDPWIRYTHNSYARRLDLLDVSLAMQNKVDSRNREKRQKTSRKKTKSTGGADNANHYIAFVPVGNNVWHLDGLTKEPTHVATFNDGESWTEVLAPVLEERVVQCANDNVNFNIMAICAPENEESSEPLRVKLATNIRHLRAIQTKVEKLGGASFSEIAWPVVHVVSPNVIFENAAQRLEDFDLDKDEIERLYSREQVSEAEATETVEKGLDVWRKLCEEQIEMQKEYRKIKSRPGDQWFDSGRKKDFTSFIHEWVLQLDEVYPALEDLFNEAELQNEIRKSGSKAKSRR</sequence>
<evidence type="ECO:0000256" key="1">
    <source>
        <dbReference type="ARBA" id="ARBA00000707"/>
    </source>
</evidence>